<dbReference type="GeneID" id="66070656"/>
<dbReference type="PANTHER" id="PTHR33321:SF12">
    <property type="entry name" value="PLANT BASIC SECRETORY PROTEIN (BSP) FAMILY PROTEIN"/>
    <property type="match status" value="1"/>
</dbReference>
<gene>
    <name evidence="1" type="ORF">E1B28_001580</name>
</gene>
<organism evidence="1 2">
    <name type="scientific">Marasmius oreades</name>
    <name type="common">fairy-ring Marasmius</name>
    <dbReference type="NCBI Taxonomy" id="181124"/>
    <lineage>
        <taxon>Eukaryota</taxon>
        <taxon>Fungi</taxon>
        <taxon>Dikarya</taxon>
        <taxon>Basidiomycota</taxon>
        <taxon>Agaricomycotina</taxon>
        <taxon>Agaricomycetes</taxon>
        <taxon>Agaricomycetidae</taxon>
        <taxon>Agaricales</taxon>
        <taxon>Marasmiineae</taxon>
        <taxon>Marasmiaceae</taxon>
        <taxon>Marasmius</taxon>
    </lineage>
</organism>
<evidence type="ECO:0000313" key="2">
    <source>
        <dbReference type="Proteomes" id="UP001049176"/>
    </source>
</evidence>
<keyword evidence="2" id="KW-1185">Reference proteome</keyword>
<dbReference type="Proteomes" id="UP001049176">
    <property type="component" value="Chromosome 1"/>
</dbReference>
<dbReference type="PANTHER" id="PTHR33321">
    <property type="match status" value="1"/>
</dbReference>
<dbReference type="AlphaFoldDB" id="A0A9P7V3V6"/>
<proteinExistence type="predicted"/>
<dbReference type="RefSeq" id="XP_043016237.1">
    <property type="nucleotide sequence ID" value="XM_043147527.1"/>
</dbReference>
<name>A0A9P7V3V6_9AGAR</name>
<comment type="caution">
    <text evidence="1">The sequence shown here is derived from an EMBL/GenBank/DDBJ whole genome shotgun (WGS) entry which is preliminary data.</text>
</comment>
<evidence type="ECO:0008006" key="3">
    <source>
        <dbReference type="Google" id="ProtNLM"/>
    </source>
</evidence>
<evidence type="ECO:0000313" key="1">
    <source>
        <dbReference type="EMBL" id="KAG7099767.1"/>
    </source>
</evidence>
<protein>
    <recommendedName>
        <fullName evidence="3">Plant basic secretory protein</fullName>
    </recommendedName>
</protein>
<dbReference type="EMBL" id="CM032181">
    <property type="protein sequence ID" value="KAG7099767.1"/>
    <property type="molecule type" value="Genomic_DNA"/>
</dbReference>
<reference evidence="1" key="1">
    <citation type="journal article" date="2021" name="Genome Biol. Evol.">
        <title>The assembled and annotated genome of the fairy-ring fungus Marasmius oreades.</title>
        <authorList>
            <person name="Hiltunen M."/>
            <person name="Ament-Velasquez S.L."/>
            <person name="Johannesson H."/>
        </authorList>
    </citation>
    <scope>NUCLEOTIDE SEQUENCE</scope>
    <source>
        <strain evidence="1">03SP1</strain>
    </source>
</reference>
<dbReference type="Pfam" id="PF04450">
    <property type="entry name" value="BSP"/>
    <property type="match status" value="2"/>
</dbReference>
<sequence>MPPPPSKPNEPVDWPIPKFNLRVDDLSHSGVSLFFRNVEALPALKDAVLSSFKWLYSTPDKVPTNVKSILLVLRPMEGVAYTCGSASEKEIHLSLDHIKNSEARAKEEILGVITHEIVHCYQYDARKTCPGGLIEGFADYVRLRSSLDPPHWKRNGGDKHKWDAGYETTGYFLDWIARTHGEDKLRGLNERMKDAKYDEKMFIEVTGKSVHALWKAYSHELDIPVPPPPRPRNPTTNWPEPQLNFRVEDLEDPGAKIFFEHINPITALKEAMASTFKWLYAEPEKAPNDVDSILLVLRAMDGTAYTTGSWAKEIHISLNHIKNSEKRAKDEILGVLTHEMVHCWQYNAKGTCPGGLIEGVADFVRLHTSLAPPHWKRSGGENDKWDDGYEKTGYFLDWIGQSKVRELNERMKDVEYDEEALFVAVAGKTVAQLWKSYCEEVGKGNGATV</sequence>
<dbReference type="OrthoDB" id="891726at2759"/>
<dbReference type="KEGG" id="more:E1B28_001580"/>
<accession>A0A9P7V3V6</accession>
<dbReference type="InterPro" id="IPR007541">
    <property type="entry name" value="Uncharacterised_BSP"/>
</dbReference>